<evidence type="ECO:0000256" key="3">
    <source>
        <dbReference type="SAM" id="MobiDB-lite"/>
    </source>
</evidence>
<comment type="similarity">
    <text evidence="2">Belongs to the cyclin family.</text>
</comment>
<proteinExistence type="inferred from homology"/>
<reference evidence="5" key="1">
    <citation type="submission" date="2021-12" db="EMBL/GenBank/DDBJ databases">
        <authorList>
            <person name="King R."/>
        </authorList>
    </citation>
    <scope>NUCLEOTIDE SEQUENCE</scope>
</reference>
<feature type="domain" description="Cyclin-like" evidence="4">
    <location>
        <begin position="726"/>
        <end position="814"/>
    </location>
</feature>
<evidence type="ECO:0000256" key="1">
    <source>
        <dbReference type="ARBA" id="ARBA00023127"/>
    </source>
</evidence>
<dbReference type="SUPFAM" id="SSF47954">
    <property type="entry name" value="Cyclin-like"/>
    <property type="match status" value="2"/>
</dbReference>
<dbReference type="EMBL" id="OV121133">
    <property type="protein sequence ID" value="CAH0551930.1"/>
    <property type="molecule type" value="Genomic_DNA"/>
</dbReference>
<dbReference type="PANTHER" id="PTHR10177">
    <property type="entry name" value="CYCLINS"/>
    <property type="match status" value="1"/>
</dbReference>
<feature type="region of interest" description="Disordered" evidence="3">
    <location>
        <begin position="152"/>
        <end position="191"/>
    </location>
</feature>
<feature type="compositionally biased region" description="Polar residues" evidence="3">
    <location>
        <begin position="119"/>
        <end position="136"/>
    </location>
</feature>
<dbReference type="AlphaFoldDB" id="A0A9P0FF82"/>
<dbReference type="OrthoDB" id="6370339at2759"/>
<feature type="compositionally biased region" description="Low complexity" evidence="3">
    <location>
        <begin position="101"/>
        <end position="112"/>
    </location>
</feature>
<feature type="region of interest" description="Disordered" evidence="3">
    <location>
        <begin position="101"/>
        <end position="136"/>
    </location>
</feature>
<keyword evidence="1 2" id="KW-0195">Cyclin</keyword>
<protein>
    <recommendedName>
        <fullName evidence="4">Cyclin-like domain-containing protein</fullName>
    </recommendedName>
</protein>
<evidence type="ECO:0000259" key="4">
    <source>
        <dbReference type="SMART" id="SM00385"/>
    </source>
</evidence>
<evidence type="ECO:0000313" key="5">
    <source>
        <dbReference type="EMBL" id="CAH0551930.1"/>
    </source>
</evidence>
<organism evidence="5 6">
    <name type="scientific">Brassicogethes aeneus</name>
    <name type="common">Rape pollen beetle</name>
    <name type="synonym">Meligethes aeneus</name>
    <dbReference type="NCBI Taxonomy" id="1431903"/>
    <lineage>
        <taxon>Eukaryota</taxon>
        <taxon>Metazoa</taxon>
        <taxon>Ecdysozoa</taxon>
        <taxon>Arthropoda</taxon>
        <taxon>Hexapoda</taxon>
        <taxon>Insecta</taxon>
        <taxon>Pterygota</taxon>
        <taxon>Neoptera</taxon>
        <taxon>Endopterygota</taxon>
        <taxon>Coleoptera</taxon>
        <taxon>Polyphaga</taxon>
        <taxon>Cucujiformia</taxon>
        <taxon>Nitidulidae</taxon>
        <taxon>Meligethinae</taxon>
        <taxon>Brassicogethes</taxon>
    </lineage>
</organism>
<dbReference type="InterPro" id="IPR004367">
    <property type="entry name" value="Cyclin_C-dom"/>
</dbReference>
<dbReference type="Proteomes" id="UP001154078">
    <property type="component" value="Chromosome 2"/>
</dbReference>
<accession>A0A9P0FF82</accession>
<dbReference type="Gene3D" id="1.10.472.10">
    <property type="entry name" value="Cyclin-like"/>
    <property type="match status" value="2"/>
</dbReference>
<dbReference type="Pfam" id="PF02984">
    <property type="entry name" value="Cyclin_C"/>
    <property type="match status" value="1"/>
</dbReference>
<feature type="domain" description="Cyclin-like" evidence="4">
    <location>
        <begin position="630"/>
        <end position="713"/>
    </location>
</feature>
<dbReference type="Pfam" id="PF00134">
    <property type="entry name" value="Cyclin_N"/>
    <property type="match status" value="1"/>
</dbReference>
<dbReference type="InterPro" id="IPR036915">
    <property type="entry name" value="Cyclin-like_sf"/>
</dbReference>
<evidence type="ECO:0000256" key="2">
    <source>
        <dbReference type="RuleBase" id="RU000383"/>
    </source>
</evidence>
<sequence>MSERKHGCKCRGIENRPSSQTRKNNVAKCVPSLESNRLALQDLDLNRLAQPTSSKLKSTSTNTITVSTSCRCVQRRQNNPKTVLTACGCAQRRKKCCVQRTQTNNPPKTQTNCVHESEPTSSTKLRGKTAATQSTSSLNKPKCLTCLNKKSTSTVTSSGTDKGTSARSKQSSTSSTNKGTSSTSSKTGSSLKITGPIQYLTAIPLSQASDKIKESIASSSHRIYCIKAVPSKKITSAVDEAGASNKMCAPTKKVSLKHSKIPTHAPKKPNKELFCSNMEKTGNNNLAKHSMKKDCPEIQKSTGASLNDYGTNKFVSMASSSTAGSATQSLPRINVNAANEYQFPTITNDPQRDMSKSNKSVDEDYFSMEDNQSSDSALIHLKTKMNLESSEQDSGISNQHFLPNFESTRRVMPSELSPSLINNEMIVAEPKNVFMSTGTSASSSLFGKYGEEVSKVTESNIQKEKSFSFLMNSEIFLTDLQKHKILAEDEAAVFKTRKPITIYNDPKIILDRNEQYMREHLFTRGKLDDMDSELKRIFAEYKEMLKVIMNLDSVIKRPAEKKKLIKKLRRRGSNDVLRNDKIKSYIDDLYTLEYLDDIITYEFTQETKYLLTKSTIESNKDGSLRIVVVDWLIKLLDHLEINQSVYLAAIRIFDKIKLHFKKMEYQLVIITSLWIAFKYNNNSDVITVHKLFSLCKGKFSTNQIKEMELTMLKLLDFDLNISNPLDFLYFYLKKENLENDKKIECASNFIIEFSTLFPQYPSILPSLVADAALVLAKSFLNCDVRRDSHFQYNNPIQVNFYANLFLQQLKWLMQPECPYKEIFDRYSGKGCCNISQIFLARSLEVANIDSF</sequence>
<gene>
    <name evidence="5" type="ORF">MELIAE_LOCUS4439</name>
</gene>
<evidence type="ECO:0000313" key="6">
    <source>
        <dbReference type="Proteomes" id="UP001154078"/>
    </source>
</evidence>
<dbReference type="InterPro" id="IPR039361">
    <property type="entry name" value="Cyclin"/>
</dbReference>
<dbReference type="SMART" id="SM00385">
    <property type="entry name" value="CYCLIN"/>
    <property type="match status" value="2"/>
</dbReference>
<dbReference type="InterPro" id="IPR006671">
    <property type="entry name" value="Cyclin_N"/>
</dbReference>
<keyword evidence="6" id="KW-1185">Reference proteome</keyword>
<name>A0A9P0FF82_BRAAE</name>
<dbReference type="InterPro" id="IPR013763">
    <property type="entry name" value="Cyclin-like_dom"/>
</dbReference>